<dbReference type="RefSeq" id="WP_043283149.1">
    <property type="nucleotide sequence ID" value="NZ_CP013382.1"/>
</dbReference>
<reference evidence="1 2" key="1">
    <citation type="submission" date="2020-12" db="EMBL/GenBank/DDBJ databases">
        <title>FDA dAtabase for Regulatory Grade micrObial Sequences (FDA-ARGOS): Supporting development and validation of Infectious Disease Dx tests.</title>
        <authorList>
            <person name="Nelson B."/>
            <person name="Plummer A."/>
            <person name="Tallon L."/>
            <person name="Sadzewicz L."/>
            <person name="Zhao X."/>
            <person name="Boylan J."/>
            <person name="Ott S."/>
            <person name="Bowen H."/>
            <person name="Vavikolanu K."/>
            <person name="Mehta A."/>
            <person name="Aluvathingal J."/>
            <person name="Nadendla S."/>
            <person name="Myers T."/>
            <person name="Yan Y."/>
            <person name="Sichtig H."/>
        </authorList>
    </citation>
    <scope>NUCLEOTIDE SEQUENCE [LARGE SCALE GENOMIC DNA]</scope>
    <source>
        <strain evidence="1 2">FDAARGOS_899</strain>
    </source>
</reference>
<dbReference type="InterPro" id="IPR012334">
    <property type="entry name" value="Pectin_lyas_fold"/>
</dbReference>
<dbReference type="Proteomes" id="UP000594943">
    <property type="component" value="Chromosome 2"/>
</dbReference>
<dbReference type="EMBL" id="CP065687">
    <property type="protein sequence ID" value="QPS46949.1"/>
    <property type="molecule type" value="Genomic_DNA"/>
</dbReference>
<accession>A0A7T2U7A3</accession>
<dbReference type="InterPro" id="IPR011050">
    <property type="entry name" value="Pectin_lyase_fold/virulence"/>
</dbReference>
<dbReference type="InterPro" id="IPR045392">
    <property type="entry name" value="DUF6519"/>
</dbReference>
<evidence type="ECO:0000313" key="2">
    <source>
        <dbReference type="Proteomes" id="UP000594943"/>
    </source>
</evidence>
<sequence length="1087" mass="111669">MGADFSRVRQNPLFDYAGVELKQGGVLLDADANELVAIVDRRLRALASDTLGRASVSSTTPDAFRITVLAGALQIGRGRLYVDGLLAENHGAASADPAKRAYDDLMAEPAFADPLAYGAQPYLPGPPALPAAGRHLVYLDVWNRELTHLEQPDLVEPAVGVESSSRVQTVWQVRVLADDAGAATTCGTADADVPGWAATIAPSTGVLSTDTFDVAPSDDPCELPPTGGYRGLENQLYRVEIHAPGLPGSGATFKWSRENASVGSRVASVVSGTELELATLGRDDVLRVNTGDWVEIVDDMREFSQAAGELRRVTVDDASQRITFAPALPAAMLPANFPDSAFPAARNLRVRRWDQKGLVFRTDPSGKPVQVQDLDAAGSTGAIKVPAAGTSLLLENGVTVAFDSTGAAGLKAGDYWVFAARTADASVERLDRATPRGVHHHFARLGIWDAGAGTVTDCRHPWPPQGGGQGCGCTQCVSPESHASGQLTIQAAVDKVRDTGGTVCLHAGQYALKEPVRISGARSIRIAGQGPATTIAAPGTAFVIERSAAIALSALTVFSLGRASAISVRTAFGLALRELAVAVFGNSDFHGAAVALSGAVLDASIENSLLLATDGVRALDDPDEQAPKMLLAAALRICDNVFLCSGAAVRLDGAVAHAYDTCVAGNHVIGTRDAGLSTLGSALPGASVRMTGNHVDARGPGIRCALGGAWIADNRLHATPDANRALAGAGIALTAGADESGLDAAHVLANQIDGFPDAGVSVDAPVRNLLVKLNVVEQCGNGIVMTGAASAASVSIENNQLRDIGRRADATAAAGAAAATVAVGAATTIGIGVTRAAAATVAGNTLRRIGLDATAAPLIAGIVTYSVQRPRIGGNEIVEVGPLENFGGTAAGISIRAPYSQAEVHHNHVERDAQFNDTRSDTAWFALSIDEPQLDGNDALSRLARFTALRVDARRTLVLSGDQAFVSAVNAGTAVDPATGAAVAAPGASASVLGNVFVARGRTPAVDVTASGDVLFGENRCELRASAGSAVRLSAPAAIVNANRVSGGQESISVPNPKALVTAIGNITTRNIAAPLRPEMGPLNLIG</sequence>
<organism evidence="1 2">
    <name type="scientific">Burkholderia humptydooensis</name>
    <dbReference type="NCBI Taxonomy" id="430531"/>
    <lineage>
        <taxon>Bacteria</taxon>
        <taxon>Pseudomonadati</taxon>
        <taxon>Pseudomonadota</taxon>
        <taxon>Betaproteobacteria</taxon>
        <taxon>Burkholderiales</taxon>
        <taxon>Burkholderiaceae</taxon>
        <taxon>Burkholderia</taxon>
        <taxon>pseudomallei group</taxon>
    </lineage>
</organism>
<dbReference type="SUPFAM" id="SSF51126">
    <property type="entry name" value="Pectin lyase-like"/>
    <property type="match status" value="1"/>
</dbReference>
<accession>A0A7U4P9K0</accession>
<gene>
    <name evidence="1" type="ORF">I6G56_20945</name>
</gene>
<dbReference type="Gene3D" id="2.160.20.10">
    <property type="entry name" value="Single-stranded right-handed beta-helix, Pectin lyase-like"/>
    <property type="match status" value="2"/>
</dbReference>
<dbReference type="Pfam" id="PF20129">
    <property type="entry name" value="DUF6519"/>
    <property type="match status" value="2"/>
</dbReference>
<protein>
    <submittedName>
        <fullName evidence="1">Right-handed parallel beta-helix repeat-containing protein</fullName>
    </submittedName>
</protein>
<name>A0A7U4P9K0_9BURK</name>
<dbReference type="AlphaFoldDB" id="A0A7U4P9K0"/>
<proteinExistence type="predicted"/>
<dbReference type="KEGG" id="bhg:I6G56_20945"/>
<evidence type="ECO:0000313" key="1">
    <source>
        <dbReference type="EMBL" id="QPS46949.1"/>
    </source>
</evidence>